<evidence type="ECO:0008006" key="3">
    <source>
        <dbReference type="Google" id="ProtNLM"/>
    </source>
</evidence>
<reference evidence="2" key="1">
    <citation type="journal article" date="2014" name="Science">
        <title>Ancient hybridizations among the ancestral genomes of bread wheat.</title>
        <authorList>
            <consortium name="International Wheat Genome Sequencing Consortium,"/>
            <person name="Marcussen T."/>
            <person name="Sandve S.R."/>
            <person name="Heier L."/>
            <person name="Spannagl M."/>
            <person name="Pfeifer M."/>
            <person name="Jakobsen K.S."/>
            <person name="Wulff B.B."/>
            <person name="Steuernagel B."/>
            <person name="Mayer K.F."/>
            <person name="Olsen O.A."/>
        </authorList>
    </citation>
    <scope>NUCLEOTIDE SEQUENCE [LARGE SCALE GENOMIC DNA]</scope>
    <source>
        <strain evidence="2">cv. AL8/78</strain>
    </source>
</reference>
<organism evidence="1 2">
    <name type="scientific">Aegilops tauschii subsp. strangulata</name>
    <name type="common">Goatgrass</name>
    <dbReference type="NCBI Taxonomy" id="200361"/>
    <lineage>
        <taxon>Eukaryota</taxon>
        <taxon>Viridiplantae</taxon>
        <taxon>Streptophyta</taxon>
        <taxon>Embryophyta</taxon>
        <taxon>Tracheophyta</taxon>
        <taxon>Spermatophyta</taxon>
        <taxon>Magnoliopsida</taxon>
        <taxon>Liliopsida</taxon>
        <taxon>Poales</taxon>
        <taxon>Poaceae</taxon>
        <taxon>BOP clade</taxon>
        <taxon>Pooideae</taxon>
        <taxon>Triticodae</taxon>
        <taxon>Triticeae</taxon>
        <taxon>Triticinae</taxon>
        <taxon>Aegilops</taxon>
    </lineage>
</organism>
<protein>
    <recommendedName>
        <fullName evidence="3">Retrovirus-related Pol polyprotein from transposon TNT 1-94</fullName>
    </recommendedName>
</protein>
<dbReference type="STRING" id="200361.A0A453J5Z1"/>
<dbReference type="Pfam" id="PF14223">
    <property type="entry name" value="Retrotran_gag_2"/>
    <property type="match status" value="1"/>
</dbReference>
<proteinExistence type="predicted"/>
<dbReference type="Proteomes" id="UP000015105">
    <property type="component" value="Chromosome 4D"/>
</dbReference>
<keyword evidence="2" id="KW-1185">Reference proteome</keyword>
<reference evidence="1" key="4">
    <citation type="submission" date="2019-03" db="UniProtKB">
        <authorList>
            <consortium name="EnsemblPlants"/>
        </authorList>
    </citation>
    <scope>IDENTIFICATION</scope>
</reference>
<sequence length="171" mass="19881">MEVNTSRMISLNGTNYQAWKGKMEDLLYVKEYWKLVFSTEMSEGIKEGQWKVLHRQACGFIRQWVDDNVLNHIIDETHAHTLWQKYEELFAQKEGTNKMFLIKQLMCLRYKEGTLIADHVNTFQGIINQLSSMGITFEDEVRALLLLGSLLDNWEIFKVMVCNSAPNGVVT</sequence>
<dbReference type="Gramene" id="AET4Gv20808900.1">
    <property type="protein sequence ID" value="AET4Gv20808900.1"/>
    <property type="gene ID" value="AET4Gv20808900"/>
</dbReference>
<reference evidence="2" key="2">
    <citation type="journal article" date="2017" name="Nat. Plants">
        <title>The Aegilops tauschii genome reveals multiple impacts of transposons.</title>
        <authorList>
            <person name="Zhao G."/>
            <person name="Zou C."/>
            <person name="Li K."/>
            <person name="Wang K."/>
            <person name="Li T."/>
            <person name="Gao L."/>
            <person name="Zhang X."/>
            <person name="Wang H."/>
            <person name="Yang Z."/>
            <person name="Liu X."/>
            <person name="Jiang W."/>
            <person name="Mao L."/>
            <person name="Kong X."/>
            <person name="Jiao Y."/>
            <person name="Jia J."/>
        </authorList>
    </citation>
    <scope>NUCLEOTIDE SEQUENCE [LARGE SCALE GENOMIC DNA]</scope>
    <source>
        <strain evidence="2">cv. AL8/78</strain>
    </source>
</reference>
<accession>A0A453J5Z1</accession>
<reference evidence="1" key="3">
    <citation type="journal article" date="2017" name="Nature">
        <title>Genome sequence of the progenitor of the wheat D genome Aegilops tauschii.</title>
        <authorList>
            <person name="Luo M.C."/>
            <person name="Gu Y.Q."/>
            <person name="Puiu D."/>
            <person name="Wang H."/>
            <person name="Twardziok S.O."/>
            <person name="Deal K.R."/>
            <person name="Huo N."/>
            <person name="Zhu T."/>
            <person name="Wang L."/>
            <person name="Wang Y."/>
            <person name="McGuire P.E."/>
            <person name="Liu S."/>
            <person name="Long H."/>
            <person name="Ramasamy R.K."/>
            <person name="Rodriguez J.C."/>
            <person name="Van S.L."/>
            <person name="Yuan L."/>
            <person name="Wang Z."/>
            <person name="Xia Z."/>
            <person name="Xiao L."/>
            <person name="Anderson O.D."/>
            <person name="Ouyang S."/>
            <person name="Liang Y."/>
            <person name="Zimin A.V."/>
            <person name="Pertea G."/>
            <person name="Qi P."/>
            <person name="Bennetzen J.L."/>
            <person name="Dai X."/>
            <person name="Dawson M.W."/>
            <person name="Muller H.G."/>
            <person name="Kugler K."/>
            <person name="Rivarola-Duarte L."/>
            <person name="Spannagl M."/>
            <person name="Mayer K.F.X."/>
            <person name="Lu F.H."/>
            <person name="Bevan M.W."/>
            <person name="Leroy P."/>
            <person name="Li P."/>
            <person name="You F.M."/>
            <person name="Sun Q."/>
            <person name="Liu Z."/>
            <person name="Lyons E."/>
            <person name="Wicker T."/>
            <person name="Salzberg S.L."/>
            <person name="Devos K.M."/>
            <person name="Dvorak J."/>
        </authorList>
    </citation>
    <scope>NUCLEOTIDE SEQUENCE [LARGE SCALE GENOMIC DNA]</scope>
    <source>
        <strain evidence="1">cv. AL8/78</strain>
    </source>
</reference>
<dbReference type="AlphaFoldDB" id="A0A453J5Z1"/>
<dbReference type="EnsemblPlants" id="AET4Gv20808900.1">
    <property type="protein sequence ID" value="AET4Gv20808900.1"/>
    <property type="gene ID" value="AET4Gv20808900"/>
</dbReference>
<reference evidence="1" key="5">
    <citation type="journal article" date="2021" name="G3 (Bethesda)">
        <title>Aegilops tauschii genome assembly Aet v5.0 features greater sequence contiguity and improved annotation.</title>
        <authorList>
            <person name="Wang L."/>
            <person name="Zhu T."/>
            <person name="Rodriguez J.C."/>
            <person name="Deal K.R."/>
            <person name="Dubcovsky J."/>
            <person name="McGuire P.E."/>
            <person name="Lux T."/>
            <person name="Spannagl M."/>
            <person name="Mayer K.F.X."/>
            <person name="Baldrich P."/>
            <person name="Meyers B.C."/>
            <person name="Huo N."/>
            <person name="Gu Y.Q."/>
            <person name="Zhou H."/>
            <person name="Devos K.M."/>
            <person name="Bennetzen J.L."/>
            <person name="Unver T."/>
            <person name="Budak H."/>
            <person name="Gulick P.J."/>
            <person name="Galiba G."/>
            <person name="Kalapos B."/>
            <person name="Nelson D.R."/>
            <person name="Li P."/>
            <person name="You F.M."/>
            <person name="Luo M.C."/>
            <person name="Dvorak J."/>
        </authorList>
    </citation>
    <scope>NUCLEOTIDE SEQUENCE [LARGE SCALE GENOMIC DNA]</scope>
    <source>
        <strain evidence="1">cv. AL8/78</strain>
    </source>
</reference>
<evidence type="ECO:0000313" key="2">
    <source>
        <dbReference type="Proteomes" id="UP000015105"/>
    </source>
</evidence>
<evidence type="ECO:0000313" key="1">
    <source>
        <dbReference type="EnsemblPlants" id="AET4Gv20808900.1"/>
    </source>
</evidence>
<name>A0A453J5Z1_AEGTS</name>